<comment type="subcellular location">
    <subcellularLocation>
        <location evidence="4">Cytoplasm</location>
    </subcellularLocation>
</comment>
<dbReference type="HAMAP" id="MF_01925">
    <property type="entry name" value="P5C_reductase"/>
    <property type="match status" value="1"/>
</dbReference>
<comment type="catalytic activity">
    <reaction evidence="4">
        <text>L-proline + NADP(+) = (S)-1-pyrroline-5-carboxylate + NADPH + 2 H(+)</text>
        <dbReference type="Rhea" id="RHEA:14109"/>
        <dbReference type="ChEBI" id="CHEBI:15378"/>
        <dbReference type="ChEBI" id="CHEBI:17388"/>
        <dbReference type="ChEBI" id="CHEBI:57783"/>
        <dbReference type="ChEBI" id="CHEBI:58349"/>
        <dbReference type="ChEBI" id="CHEBI:60039"/>
        <dbReference type="EC" id="1.5.1.2"/>
    </reaction>
</comment>
<dbReference type="InterPro" id="IPR000304">
    <property type="entry name" value="Pyrroline-COOH_reductase"/>
</dbReference>
<dbReference type="FunFam" id="1.10.3730.10:FF:000001">
    <property type="entry name" value="Pyrroline-5-carboxylate reductase"/>
    <property type="match status" value="1"/>
</dbReference>
<accession>A0A5C8Z2H8</accession>
<organism evidence="9 10">
    <name type="scientific">Reinekea thalattae</name>
    <dbReference type="NCBI Taxonomy" id="2593301"/>
    <lineage>
        <taxon>Bacteria</taxon>
        <taxon>Pseudomonadati</taxon>
        <taxon>Pseudomonadota</taxon>
        <taxon>Gammaproteobacteria</taxon>
        <taxon>Oceanospirillales</taxon>
        <taxon>Saccharospirillaceae</taxon>
        <taxon>Reinekea</taxon>
    </lineage>
</organism>
<feature type="binding site" evidence="6">
    <location>
        <begin position="23"/>
        <end position="28"/>
    </location>
    <ligand>
        <name>NADP(+)</name>
        <dbReference type="ChEBI" id="CHEBI:58349"/>
    </ligand>
</feature>
<dbReference type="GO" id="GO:0055129">
    <property type="term" value="P:L-proline biosynthetic process"/>
    <property type="evidence" value="ECO:0007669"/>
    <property type="project" value="UniProtKB-UniRule"/>
</dbReference>
<comment type="pathway">
    <text evidence="4">Amino-acid biosynthesis; L-proline biosynthesis; L-proline from L-glutamate 5-semialdehyde: step 1/1.</text>
</comment>
<evidence type="ECO:0000256" key="4">
    <source>
        <dbReference type="HAMAP-Rule" id="MF_01925"/>
    </source>
</evidence>
<keyword evidence="2 4" id="KW-0521">NADP</keyword>
<dbReference type="EMBL" id="VKAD01000003">
    <property type="protein sequence ID" value="TXR51441.1"/>
    <property type="molecule type" value="Genomic_DNA"/>
</dbReference>
<gene>
    <name evidence="4" type="primary">proC</name>
    <name evidence="9" type="ORF">FME95_13025</name>
</gene>
<dbReference type="InterPro" id="IPR029036">
    <property type="entry name" value="P5CR_dimer"/>
</dbReference>
<keyword evidence="4" id="KW-0641">Proline biosynthesis</keyword>
<evidence type="ECO:0000313" key="9">
    <source>
        <dbReference type="EMBL" id="TXR51441.1"/>
    </source>
</evidence>
<protein>
    <recommendedName>
        <fullName evidence="4 5">Pyrroline-5-carboxylate reductase</fullName>
        <shortName evidence="4">P5C reductase</shortName>
        <shortName evidence="4">P5CR</shortName>
        <ecNumber evidence="4 5">1.5.1.2</ecNumber>
    </recommendedName>
    <alternativeName>
        <fullName evidence="4">PCA reductase</fullName>
    </alternativeName>
</protein>
<evidence type="ECO:0000256" key="6">
    <source>
        <dbReference type="PIRSR" id="PIRSR000193-1"/>
    </source>
</evidence>
<dbReference type="UniPathway" id="UPA00098">
    <property type="reaction ID" value="UER00361"/>
</dbReference>
<proteinExistence type="inferred from homology"/>
<evidence type="ECO:0000259" key="8">
    <source>
        <dbReference type="Pfam" id="PF14748"/>
    </source>
</evidence>
<evidence type="ECO:0000259" key="7">
    <source>
        <dbReference type="Pfam" id="PF03807"/>
    </source>
</evidence>
<keyword evidence="4" id="KW-0028">Amino-acid biosynthesis</keyword>
<dbReference type="GO" id="GO:0005737">
    <property type="term" value="C:cytoplasm"/>
    <property type="evidence" value="ECO:0007669"/>
    <property type="project" value="UniProtKB-SubCell"/>
</dbReference>
<dbReference type="OrthoDB" id="9805754at2"/>
<evidence type="ECO:0000313" key="10">
    <source>
        <dbReference type="Proteomes" id="UP000321764"/>
    </source>
</evidence>
<comment type="caution">
    <text evidence="9">The sequence shown here is derived from an EMBL/GenBank/DDBJ whole genome shotgun (WGS) entry which is preliminary data.</text>
</comment>
<dbReference type="Pfam" id="PF14748">
    <property type="entry name" value="P5CR_dimer"/>
    <property type="match status" value="1"/>
</dbReference>
<dbReference type="Pfam" id="PF03807">
    <property type="entry name" value="F420_oxidored"/>
    <property type="match status" value="1"/>
</dbReference>
<feature type="binding site" evidence="6">
    <location>
        <begin position="83"/>
        <end position="86"/>
    </location>
    <ligand>
        <name>NADP(+)</name>
        <dbReference type="ChEBI" id="CHEBI:58349"/>
    </ligand>
</feature>
<dbReference type="PIRSF" id="PIRSF000193">
    <property type="entry name" value="Pyrrol-5-carb_rd"/>
    <property type="match status" value="1"/>
</dbReference>
<dbReference type="EC" id="1.5.1.2" evidence="4 5"/>
<feature type="domain" description="Pyrroline-5-carboxylate reductase dimerisation" evidence="8">
    <location>
        <begin position="177"/>
        <end position="281"/>
    </location>
</feature>
<dbReference type="GO" id="GO:0004735">
    <property type="term" value="F:pyrroline-5-carboxylate reductase activity"/>
    <property type="evidence" value="ECO:0007669"/>
    <property type="project" value="UniProtKB-UniRule"/>
</dbReference>
<dbReference type="InterPro" id="IPR036291">
    <property type="entry name" value="NAD(P)-bd_dom_sf"/>
</dbReference>
<dbReference type="Gene3D" id="3.40.50.720">
    <property type="entry name" value="NAD(P)-binding Rossmann-like Domain"/>
    <property type="match status" value="1"/>
</dbReference>
<comment type="catalytic activity">
    <reaction evidence="4">
        <text>L-proline + NAD(+) = (S)-1-pyrroline-5-carboxylate + NADH + 2 H(+)</text>
        <dbReference type="Rhea" id="RHEA:14105"/>
        <dbReference type="ChEBI" id="CHEBI:15378"/>
        <dbReference type="ChEBI" id="CHEBI:17388"/>
        <dbReference type="ChEBI" id="CHEBI:57540"/>
        <dbReference type="ChEBI" id="CHEBI:57945"/>
        <dbReference type="ChEBI" id="CHEBI:60039"/>
        <dbReference type="EC" id="1.5.1.2"/>
    </reaction>
</comment>
<dbReference type="PANTHER" id="PTHR11645:SF0">
    <property type="entry name" value="PYRROLINE-5-CARBOXYLATE REDUCTASE 3"/>
    <property type="match status" value="1"/>
</dbReference>
<evidence type="ECO:0000256" key="2">
    <source>
        <dbReference type="ARBA" id="ARBA00022857"/>
    </source>
</evidence>
<sequence length="287" mass="30967">MTQGSTQQRLRSSALKQQKLGFLGGGNMANAINSGLIDSGYNPEAIMVCDLNEAQLERFSARGCHTTQDAAELFAWSDAIVLAVKPQVLKSVLEPLAELAQQQRPLILSVVAAIPSSSIDQWLGGELAIIRTMPNTPALVSAGATGLFANPLANQQQRAFAEHIFQAIGEFCWVAEEDLLHAVTAAAGSAPAYFFRFAEAMTKTALAQNLTEQQARQLIGQTMLGAAKMILQTDESISQMCQNVCSPNGTTERAIRSFEANNIDEWVDQAMSACYDRSVELSDLLAK</sequence>
<evidence type="ECO:0000256" key="5">
    <source>
        <dbReference type="NCBIfam" id="TIGR00112"/>
    </source>
</evidence>
<dbReference type="NCBIfam" id="TIGR00112">
    <property type="entry name" value="proC"/>
    <property type="match status" value="1"/>
</dbReference>
<dbReference type="Proteomes" id="UP000321764">
    <property type="component" value="Unassembled WGS sequence"/>
</dbReference>
<feature type="domain" description="Pyrroline-5-carboxylate reductase catalytic N-terminal" evidence="7">
    <location>
        <begin position="19"/>
        <end position="112"/>
    </location>
</feature>
<evidence type="ECO:0000256" key="1">
    <source>
        <dbReference type="ARBA" id="ARBA00005525"/>
    </source>
</evidence>
<evidence type="ECO:0000256" key="3">
    <source>
        <dbReference type="ARBA" id="ARBA00023002"/>
    </source>
</evidence>
<comment type="function">
    <text evidence="4">Catalyzes the reduction of 1-pyrroline-5-carboxylate (PCA) to L-proline.</text>
</comment>
<comment type="similarity">
    <text evidence="1 4">Belongs to the pyrroline-5-carboxylate reductase family.</text>
</comment>
<dbReference type="SUPFAM" id="SSF48179">
    <property type="entry name" value="6-phosphogluconate dehydrogenase C-terminal domain-like"/>
    <property type="match status" value="1"/>
</dbReference>
<dbReference type="InterPro" id="IPR028939">
    <property type="entry name" value="P5C_Rdtase_cat_N"/>
</dbReference>
<dbReference type="AlphaFoldDB" id="A0A5C8Z2H8"/>
<reference evidence="9 10" key="1">
    <citation type="submission" date="2019-07" db="EMBL/GenBank/DDBJ databases">
        <title>Reinekea sp. strain SSH23 genome sequencing and assembly.</title>
        <authorList>
            <person name="Kim I."/>
        </authorList>
    </citation>
    <scope>NUCLEOTIDE SEQUENCE [LARGE SCALE GENOMIC DNA]</scope>
    <source>
        <strain evidence="9 10">SSH23</strain>
    </source>
</reference>
<dbReference type="InterPro" id="IPR008927">
    <property type="entry name" value="6-PGluconate_DH-like_C_sf"/>
</dbReference>
<keyword evidence="4" id="KW-0963">Cytoplasm</keyword>
<keyword evidence="10" id="KW-1185">Reference proteome</keyword>
<dbReference type="SUPFAM" id="SSF51735">
    <property type="entry name" value="NAD(P)-binding Rossmann-fold domains"/>
    <property type="match status" value="1"/>
</dbReference>
<dbReference type="Gene3D" id="1.10.3730.10">
    <property type="entry name" value="ProC C-terminal domain-like"/>
    <property type="match status" value="1"/>
</dbReference>
<dbReference type="PANTHER" id="PTHR11645">
    <property type="entry name" value="PYRROLINE-5-CARBOXYLATE REDUCTASE"/>
    <property type="match status" value="1"/>
</dbReference>
<keyword evidence="3 4" id="KW-0560">Oxidoreductase</keyword>
<name>A0A5C8Z2H8_9GAMM</name>